<feature type="signal peptide" evidence="1">
    <location>
        <begin position="1"/>
        <end position="30"/>
    </location>
</feature>
<sequence length="171" mass="18914">MMALFKGLGAKATAAGVGFAMLVAAHSAAADEVSDAKGLVESFYTNLIAENYPPMINMFMPAATAVYTTKYGYGIPDDVFNFTAEEVKEYADMEIPEEYLEYFKGYEELGRDFEILDAKKTGDSVTVTGRVTEDYKLETYKGQNIQTDTFVIKFPYEQPLIASYSGVATFK</sequence>
<proteinExistence type="predicted"/>
<accession>A0A366WWI6</accession>
<reference evidence="2 3" key="1">
    <citation type="submission" date="2018-07" db="EMBL/GenBank/DDBJ databases">
        <title>Modular assembly of carbohydrate-degrading microbial communities in the ocean.</title>
        <authorList>
            <person name="Enke T.N."/>
            <person name="Datta M.S."/>
            <person name="Schwartzman J.A."/>
            <person name="Cermak N."/>
            <person name="Schmitz D.A."/>
            <person name="Barrere J."/>
            <person name="Cordero O.X."/>
        </authorList>
    </citation>
    <scope>NUCLEOTIDE SEQUENCE [LARGE SCALE GENOMIC DNA]</scope>
    <source>
        <strain evidence="2 3">C3M10</strain>
    </source>
</reference>
<dbReference type="Proteomes" id="UP000252706">
    <property type="component" value="Unassembled WGS sequence"/>
</dbReference>
<dbReference type="EMBL" id="QOCE01000031">
    <property type="protein sequence ID" value="RBW54524.1"/>
    <property type="molecule type" value="Genomic_DNA"/>
</dbReference>
<keyword evidence="1" id="KW-0732">Signal</keyword>
<protein>
    <recommendedName>
        <fullName evidence="4">Nuclear transport factor 2 family protein</fullName>
    </recommendedName>
</protein>
<evidence type="ECO:0000313" key="3">
    <source>
        <dbReference type="Proteomes" id="UP000252706"/>
    </source>
</evidence>
<evidence type="ECO:0000256" key="1">
    <source>
        <dbReference type="SAM" id="SignalP"/>
    </source>
</evidence>
<feature type="chain" id="PRO_5016621378" description="Nuclear transport factor 2 family protein" evidence="1">
    <location>
        <begin position="31"/>
        <end position="171"/>
    </location>
</feature>
<evidence type="ECO:0000313" key="2">
    <source>
        <dbReference type="EMBL" id="RBW54524.1"/>
    </source>
</evidence>
<dbReference type="AlphaFoldDB" id="A0A366WWI6"/>
<gene>
    <name evidence="2" type="ORF">DS909_11865</name>
</gene>
<organism evidence="2 3">
    <name type="scientific">Phaeobacter gallaeciensis</name>
    <dbReference type="NCBI Taxonomy" id="60890"/>
    <lineage>
        <taxon>Bacteria</taxon>
        <taxon>Pseudomonadati</taxon>
        <taxon>Pseudomonadota</taxon>
        <taxon>Alphaproteobacteria</taxon>
        <taxon>Rhodobacterales</taxon>
        <taxon>Roseobacteraceae</taxon>
        <taxon>Phaeobacter</taxon>
    </lineage>
</organism>
<comment type="caution">
    <text evidence="2">The sequence shown here is derived from an EMBL/GenBank/DDBJ whole genome shotgun (WGS) entry which is preliminary data.</text>
</comment>
<name>A0A366WWI6_9RHOB</name>
<evidence type="ECO:0008006" key="4">
    <source>
        <dbReference type="Google" id="ProtNLM"/>
    </source>
</evidence>